<feature type="region of interest" description="Disordered" evidence="1">
    <location>
        <begin position="319"/>
        <end position="352"/>
    </location>
</feature>
<dbReference type="InterPro" id="IPR000073">
    <property type="entry name" value="AB_hydrolase_1"/>
</dbReference>
<gene>
    <name evidence="3" type="ORF">SCE1572_09595</name>
</gene>
<feature type="domain" description="AB hydrolase-1" evidence="2">
    <location>
        <begin position="79"/>
        <end position="306"/>
    </location>
</feature>
<dbReference type="STRING" id="1254432.SCE1572_09595"/>
<dbReference type="Proteomes" id="UP000014803">
    <property type="component" value="Chromosome"/>
</dbReference>
<dbReference type="PANTHER" id="PTHR46438">
    <property type="entry name" value="ALPHA/BETA-HYDROLASES SUPERFAMILY PROTEIN"/>
    <property type="match status" value="1"/>
</dbReference>
<dbReference type="PATRIC" id="fig|1254432.3.peg.2144"/>
<organism evidence="3 4">
    <name type="scientific">Sorangium cellulosum So0157-2</name>
    <dbReference type="NCBI Taxonomy" id="1254432"/>
    <lineage>
        <taxon>Bacteria</taxon>
        <taxon>Pseudomonadati</taxon>
        <taxon>Myxococcota</taxon>
        <taxon>Polyangia</taxon>
        <taxon>Polyangiales</taxon>
        <taxon>Polyangiaceae</taxon>
        <taxon>Sorangium</taxon>
    </lineage>
</organism>
<dbReference type="Pfam" id="PF12697">
    <property type="entry name" value="Abhydrolase_6"/>
    <property type="match status" value="1"/>
</dbReference>
<dbReference type="KEGG" id="scu:SCE1572_09595"/>
<dbReference type="Gene3D" id="3.40.50.1820">
    <property type="entry name" value="alpha/beta hydrolase"/>
    <property type="match status" value="1"/>
</dbReference>
<evidence type="ECO:0000256" key="1">
    <source>
        <dbReference type="SAM" id="MobiDB-lite"/>
    </source>
</evidence>
<dbReference type="AlphaFoldDB" id="S4XQQ0"/>
<accession>S4XQQ0</accession>
<reference evidence="3 4" key="1">
    <citation type="journal article" date="2013" name="Sci. Rep.">
        <title>Extraordinary expansion of a Sorangium cellulosum genome from an alkaline milieu.</title>
        <authorList>
            <person name="Han K."/>
            <person name="Li Z.F."/>
            <person name="Peng R."/>
            <person name="Zhu L.P."/>
            <person name="Zhou T."/>
            <person name="Wang L.G."/>
            <person name="Li S.G."/>
            <person name="Zhang X.B."/>
            <person name="Hu W."/>
            <person name="Wu Z.H."/>
            <person name="Qin N."/>
            <person name="Li Y.Z."/>
        </authorList>
    </citation>
    <scope>NUCLEOTIDE SEQUENCE [LARGE SCALE GENOMIC DNA]</scope>
    <source>
        <strain evidence="3 4">So0157-2</strain>
    </source>
</reference>
<dbReference type="SUPFAM" id="SSF53474">
    <property type="entry name" value="alpha/beta-Hydrolases"/>
    <property type="match status" value="1"/>
</dbReference>
<dbReference type="eggNOG" id="COG2267">
    <property type="taxonomic scope" value="Bacteria"/>
</dbReference>
<sequence>MARIPLALNGNRARARARASVRAGTLAICYARRMGILPLAERLAKKALNRSGVQSRWVDTSVCRLHLYDAPGTGALPTVVLLHGIGSSALPYAPALQRLRRHARRVIAAEAPGHGWSAAPASAFTPECLTTAMNELLDRELDAPAIVVGNSLGGAVAVSYALSSPERVRALVLASPAGACMEQAELAALLGAFKLRSRADAHAFFARLYHRVPWFAPLVAGDIVRMFARETIVSFTSSARCEHAFTPEQLRSLSMPILLIWGRSDRLMPGGNLEYYRRHLPPHAEIEEPEGVGHCPHVDDPRRFAERIAAFAREVIARGAGAPAAASPPPTASGAPGERAATLEQGTGQAAS</sequence>
<evidence type="ECO:0000259" key="2">
    <source>
        <dbReference type="Pfam" id="PF12697"/>
    </source>
</evidence>
<name>S4XQQ0_SORCE</name>
<protein>
    <recommendedName>
        <fullName evidence="2">AB hydrolase-1 domain-containing protein</fullName>
    </recommendedName>
</protein>
<evidence type="ECO:0000313" key="3">
    <source>
        <dbReference type="EMBL" id="AGP34741.1"/>
    </source>
</evidence>
<evidence type="ECO:0000313" key="4">
    <source>
        <dbReference type="Proteomes" id="UP000014803"/>
    </source>
</evidence>
<dbReference type="PRINTS" id="PR00111">
    <property type="entry name" value="ABHYDROLASE"/>
</dbReference>
<proteinExistence type="predicted"/>
<dbReference type="InterPro" id="IPR029058">
    <property type="entry name" value="AB_hydrolase_fold"/>
</dbReference>
<dbReference type="HOGENOM" id="CLU_020336_13_2_7"/>
<dbReference type="EMBL" id="CP003969">
    <property type="protein sequence ID" value="AGP34741.1"/>
    <property type="molecule type" value="Genomic_DNA"/>
</dbReference>